<dbReference type="AlphaFoldDB" id="A0A6A6R5G4"/>
<sequence>MSPSILTFNVFANLHKIFSAPSSMSPSSMAFPTPTWAGFPGELKNKVYAELFCNDDECLHVQWDPRTLKPKLSAPIAVALMRTNRETYREVVSFLFGNNILHLDLPPHEAIKFLDSIPADAAGKVKSITVGPHFIMNNGWGFTNALAKKLVSMDLDTITVQLPRSFEPYERHVENLSEVLYGLTHGLMANRYKTLRLAYPGVWKKTADIELYYSIKMLRSLGSCREPFLKIIDDRIKDRTTRASAAQTNNVFDPAEAQRLELWREEAIGIARTLRLDFKAAFGEQCAGKDETVIELTSGKLDRCPATTNKRKFEAVGLSEQGRVLKAARRDCAKLAVKMGMVNPVTRAMAEMEI</sequence>
<proteinExistence type="predicted"/>
<dbReference type="EMBL" id="MU004185">
    <property type="protein sequence ID" value="KAF2498707.1"/>
    <property type="molecule type" value="Genomic_DNA"/>
</dbReference>
<dbReference type="Proteomes" id="UP000799750">
    <property type="component" value="Unassembled WGS sequence"/>
</dbReference>
<gene>
    <name evidence="1" type="ORF">BU16DRAFT_524790</name>
</gene>
<dbReference type="OrthoDB" id="10588351at2759"/>
<reference evidence="1" key="1">
    <citation type="journal article" date="2020" name="Stud. Mycol.">
        <title>101 Dothideomycetes genomes: a test case for predicting lifestyles and emergence of pathogens.</title>
        <authorList>
            <person name="Haridas S."/>
            <person name="Albert R."/>
            <person name="Binder M."/>
            <person name="Bloem J."/>
            <person name="Labutti K."/>
            <person name="Salamov A."/>
            <person name="Andreopoulos B."/>
            <person name="Baker S."/>
            <person name="Barry K."/>
            <person name="Bills G."/>
            <person name="Bluhm B."/>
            <person name="Cannon C."/>
            <person name="Castanera R."/>
            <person name="Culley D."/>
            <person name="Daum C."/>
            <person name="Ezra D."/>
            <person name="Gonzalez J."/>
            <person name="Henrissat B."/>
            <person name="Kuo A."/>
            <person name="Liang C."/>
            <person name="Lipzen A."/>
            <person name="Lutzoni F."/>
            <person name="Magnuson J."/>
            <person name="Mondo S."/>
            <person name="Nolan M."/>
            <person name="Ohm R."/>
            <person name="Pangilinan J."/>
            <person name="Park H.-J."/>
            <person name="Ramirez L."/>
            <person name="Alfaro M."/>
            <person name="Sun H."/>
            <person name="Tritt A."/>
            <person name="Yoshinaga Y."/>
            <person name="Zwiers L.-H."/>
            <person name="Turgeon B."/>
            <person name="Goodwin S."/>
            <person name="Spatafora J."/>
            <person name="Crous P."/>
            <person name="Grigoriev I."/>
        </authorList>
    </citation>
    <scope>NUCLEOTIDE SEQUENCE</scope>
    <source>
        <strain evidence="1">CBS 269.34</strain>
    </source>
</reference>
<evidence type="ECO:0000313" key="2">
    <source>
        <dbReference type="Proteomes" id="UP000799750"/>
    </source>
</evidence>
<keyword evidence="2" id="KW-1185">Reference proteome</keyword>
<name>A0A6A6R5G4_9PEZI</name>
<accession>A0A6A6R5G4</accession>
<protein>
    <submittedName>
        <fullName evidence="1">Uncharacterized protein</fullName>
    </submittedName>
</protein>
<evidence type="ECO:0000313" key="1">
    <source>
        <dbReference type="EMBL" id="KAF2498707.1"/>
    </source>
</evidence>
<organism evidence="1 2">
    <name type="scientific">Lophium mytilinum</name>
    <dbReference type="NCBI Taxonomy" id="390894"/>
    <lineage>
        <taxon>Eukaryota</taxon>
        <taxon>Fungi</taxon>
        <taxon>Dikarya</taxon>
        <taxon>Ascomycota</taxon>
        <taxon>Pezizomycotina</taxon>
        <taxon>Dothideomycetes</taxon>
        <taxon>Pleosporomycetidae</taxon>
        <taxon>Mytilinidiales</taxon>
        <taxon>Mytilinidiaceae</taxon>
        <taxon>Lophium</taxon>
    </lineage>
</organism>